<evidence type="ECO:0000256" key="9">
    <source>
        <dbReference type="RuleBase" id="RU003640"/>
    </source>
</evidence>
<dbReference type="AlphaFoldDB" id="S0DF58"/>
<keyword evidence="9" id="KW-0679">Respiratory chain</keyword>
<evidence type="ECO:0000313" key="10">
    <source>
        <dbReference type="EMBL" id="CCO25759.1"/>
    </source>
</evidence>
<geneLocation type="mitochondrion" evidence="10"/>
<keyword evidence="7 9" id="KW-0472">Membrane</keyword>
<comment type="function">
    <text evidence="9">Core subunit of the mitochondrial membrane respiratory chain NADH dehydrogenase (Complex I) which catalyzes electron transfer from NADH through the respiratory chain, using ubiquinone as an electron acceptor. Essential for the catalytic activity of complex I.</text>
</comment>
<keyword evidence="9 10" id="KW-0496">Mitochondrion</keyword>
<reference evidence="10" key="1">
    <citation type="journal article" date="2013" name="Genome Biol. Evol.">
        <title>Deep Sequencing of Mixed Total DNA without Barcodes Allows Efficient Assembly of Highly Plastic Ascidian Mitochondrial Genomes.</title>
        <authorList>
            <person name="Rubinstein N."/>
            <person name="Feldstein T."/>
            <person name="Shenkar N."/>
            <person name="Botero Castro F."/>
            <person name="Griggio F."/>
            <person name="Mastrototaro F."/>
            <person name="Delsuc F."/>
            <person name="Douzery E.J.P."/>
            <person name="Gissi C."/>
            <person name="Huchon D."/>
        </authorList>
    </citation>
    <scope>NUCLEOTIDE SEQUENCE</scope>
    <source>
        <tissue evidence="10">Gonad</tissue>
    </source>
</reference>
<dbReference type="GO" id="GO:0030964">
    <property type="term" value="C:NADH dehydrogenase complex"/>
    <property type="evidence" value="ECO:0007669"/>
    <property type="project" value="TreeGrafter"/>
</dbReference>
<gene>
    <name evidence="10" type="primary">nad3</name>
</gene>
<keyword evidence="5 9" id="KW-0812">Transmembrane</keyword>
<keyword evidence="9" id="KW-0249">Electron transport</keyword>
<dbReference type="InterPro" id="IPR000440">
    <property type="entry name" value="NADH_UbQ/plastoQ_OxRdtase_su3"/>
</dbReference>
<feature type="transmembrane region" description="Helical" evidence="9">
    <location>
        <begin position="100"/>
        <end position="120"/>
    </location>
</feature>
<evidence type="ECO:0000256" key="3">
    <source>
        <dbReference type="ARBA" id="ARBA00021007"/>
    </source>
</evidence>
<evidence type="ECO:0000256" key="2">
    <source>
        <dbReference type="ARBA" id="ARBA00008472"/>
    </source>
</evidence>
<comment type="subcellular location">
    <subcellularLocation>
        <location evidence="1">Membrane</location>
    </subcellularLocation>
    <subcellularLocation>
        <location evidence="9">Mitochondrion membrane</location>
        <topology evidence="9">Multi-pass membrane protein</topology>
    </subcellularLocation>
</comment>
<dbReference type="InterPro" id="IPR038430">
    <property type="entry name" value="NDAH_ubi_oxred_su3_sf"/>
</dbReference>
<dbReference type="GO" id="GO:0031966">
    <property type="term" value="C:mitochondrial membrane"/>
    <property type="evidence" value="ECO:0007669"/>
    <property type="project" value="UniProtKB-SubCell"/>
</dbReference>
<comment type="similarity">
    <text evidence="2 9">Belongs to the complex I subunit 3 family.</text>
</comment>
<accession>S0DF58</accession>
<keyword evidence="4 9" id="KW-0813">Transport</keyword>
<protein>
    <recommendedName>
        <fullName evidence="3 9">NADH-ubiquinone oxidoreductase chain 3</fullName>
        <ecNumber evidence="9">7.1.1.2</ecNumber>
    </recommendedName>
</protein>
<organism evidence="10">
    <name type="scientific">Pyura gangelion</name>
    <name type="common">Ascidian</name>
    <name type="synonym">Cynthia gangelion</name>
    <dbReference type="NCBI Taxonomy" id="569434"/>
    <lineage>
        <taxon>Eukaryota</taxon>
        <taxon>Metazoa</taxon>
        <taxon>Chordata</taxon>
        <taxon>Tunicata</taxon>
        <taxon>Ascidiacea</taxon>
        <taxon>Stolidobranchia</taxon>
        <taxon>Pyuridae</taxon>
        <taxon>Pyura</taxon>
    </lineage>
</organism>
<evidence type="ECO:0000256" key="7">
    <source>
        <dbReference type="ARBA" id="ARBA00023136"/>
    </source>
</evidence>
<evidence type="ECO:0000256" key="4">
    <source>
        <dbReference type="ARBA" id="ARBA00022448"/>
    </source>
</evidence>
<feature type="transmembrane region" description="Helical" evidence="9">
    <location>
        <begin position="6"/>
        <end position="35"/>
    </location>
</feature>
<keyword evidence="9" id="KW-1278">Translocase</keyword>
<dbReference type="PANTHER" id="PTHR11058">
    <property type="entry name" value="NADH-UBIQUINONE OXIDOREDUCTASE CHAIN 3"/>
    <property type="match status" value="1"/>
</dbReference>
<keyword evidence="9" id="KW-0830">Ubiquinone</keyword>
<dbReference type="EC" id="7.1.1.2" evidence="9"/>
<dbReference type="EMBL" id="HF548557">
    <property type="protein sequence ID" value="CCO25759.1"/>
    <property type="molecule type" value="Genomic_DNA"/>
</dbReference>
<name>S0DF58_PYUGA</name>
<evidence type="ECO:0000256" key="5">
    <source>
        <dbReference type="ARBA" id="ARBA00022692"/>
    </source>
</evidence>
<sequence>MLGLVFILLLFFFFGGSLNFMLVMGFLLCALLFMIGGKEMVSESLFFSLMEGKDYECGFESFSHKSSSFSIQFFIIGLSFMLFDLEICIFLPYIGSGLGGVFNVVIGLIFLIVVLLIFLYEMNLGALSW</sequence>
<keyword evidence="6 9" id="KW-1133">Transmembrane helix</keyword>
<comment type="catalytic activity">
    <reaction evidence="8 9">
        <text>a ubiquinone + NADH + 5 H(+)(in) = a ubiquinol + NAD(+) + 4 H(+)(out)</text>
        <dbReference type="Rhea" id="RHEA:29091"/>
        <dbReference type="Rhea" id="RHEA-COMP:9565"/>
        <dbReference type="Rhea" id="RHEA-COMP:9566"/>
        <dbReference type="ChEBI" id="CHEBI:15378"/>
        <dbReference type="ChEBI" id="CHEBI:16389"/>
        <dbReference type="ChEBI" id="CHEBI:17976"/>
        <dbReference type="ChEBI" id="CHEBI:57540"/>
        <dbReference type="ChEBI" id="CHEBI:57945"/>
        <dbReference type="EC" id="7.1.1.2"/>
    </reaction>
</comment>
<dbReference type="Pfam" id="PF00507">
    <property type="entry name" value="Oxidored_q4"/>
    <property type="match status" value="1"/>
</dbReference>
<feature type="transmembrane region" description="Helical" evidence="9">
    <location>
        <begin position="73"/>
        <end position="94"/>
    </location>
</feature>
<dbReference type="PANTHER" id="PTHR11058:SF9">
    <property type="entry name" value="NADH-UBIQUINONE OXIDOREDUCTASE CHAIN 3"/>
    <property type="match status" value="1"/>
</dbReference>
<dbReference type="GO" id="GO:0008137">
    <property type="term" value="F:NADH dehydrogenase (ubiquinone) activity"/>
    <property type="evidence" value="ECO:0007669"/>
    <property type="project" value="UniProtKB-UniRule"/>
</dbReference>
<evidence type="ECO:0000256" key="6">
    <source>
        <dbReference type="ARBA" id="ARBA00022989"/>
    </source>
</evidence>
<evidence type="ECO:0000256" key="8">
    <source>
        <dbReference type="ARBA" id="ARBA00049551"/>
    </source>
</evidence>
<evidence type="ECO:0000256" key="1">
    <source>
        <dbReference type="ARBA" id="ARBA00004370"/>
    </source>
</evidence>
<keyword evidence="9" id="KW-0520">NAD</keyword>
<dbReference type="Gene3D" id="1.20.58.1610">
    <property type="entry name" value="NADH:ubiquinone/plastoquinone oxidoreductase, chain 3"/>
    <property type="match status" value="1"/>
</dbReference>
<proteinExistence type="inferred from homology"/>